<reference evidence="2" key="1">
    <citation type="journal article" date="2015" name="PLoS Genet.">
        <title>The dynamic genome and transcriptome of the human fungal pathogen Blastomyces and close relative Emmonsia.</title>
        <authorList>
            <person name="Munoz J.F."/>
            <person name="Gauthier G.M."/>
            <person name="Desjardins C.A."/>
            <person name="Gallo J.E."/>
            <person name="Holder J."/>
            <person name="Sullivan T.D."/>
            <person name="Marty A.J."/>
            <person name="Carmen J.C."/>
            <person name="Chen Z."/>
            <person name="Ding L."/>
            <person name="Gujja S."/>
            <person name="Magrini V."/>
            <person name="Misas E."/>
            <person name="Mitreva M."/>
            <person name="Priest M."/>
            <person name="Saif S."/>
            <person name="Whiston E.A."/>
            <person name="Young S."/>
            <person name="Zeng Q."/>
            <person name="Goldman W.E."/>
            <person name="Mardis E.R."/>
            <person name="Taylor J.W."/>
            <person name="McEwen J.G."/>
            <person name="Clay O.K."/>
            <person name="Klein B.S."/>
            <person name="Cuomo C.A."/>
        </authorList>
    </citation>
    <scope>NUCLEOTIDE SEQUENCE [LARGE SCALE GENOMIC DNA]</scope>
    <source>
        <strain evidence="2">SLH14081</strain>
    </source>
</reference>
<organism evidence="1 2">
    <name type="scientific">Blastomyces gilchristii (strain SLH14081)</name>
    <name type="common">Blastomyces dermatitidis</name>
    <dbReference type="NCBI Taxonomy" id="559298"/>
    <lineage>
        <taxon>Eukaryota</taxon>
        <taxon>Fungi</taxon>
        <taxon>Dikarya</taxon>
        <taxon>Ascomycota</taxon>
        <taxon>Pezizomycotina</taxon>
        <taxon>Eurotiomycetes</taxon>
        <taxon>Eurotiomycetidae</taxon>
        <taxon>Onygenales</taxon>
        <taxon>Ajellomycetaceae</taxon>
        <taxon>Blastomyces</taxon>
    </lineage>
</organism>
<accession>A0A179URV8</accession>
<dbReference type="AlphaFoldDB" id="A0A179URV8"/>
<keyword evidence="2" id="KW-1185">Reference proteome</keyword>
<dbReference type="OrthoDB" id="4176449at2759"/>
<dbReference type="KEGG" id="bgh:BDBG_06615"/>
<dbReference type="RefSeq" id="XP_002623176.1">
    <property type="nucleotide sequence ID" value="XM_002623130.2"/>
</dbReference>
<dbReference type="EMBL" id="GG657461">
    <property type="protein sequence ID" value="OAT10826.1"/>
    <property type="molecule type" value="Genomic_DNA"/>
</dbReference>
<evidence type="ECO:0000313" key="1">
    <source>
        <dbReference type="EMBL" id="OAT10826.1"/>
    </source>
</evidence>
<dbReference type="Proteomes" id="UP000002038">
    <property type="component" value="Unassembled WGS sequence"/>
</dbReference>
<dbReference type="VEuPathDB" id="FungiDB:BDBG_06615"/>
<gene>
    <name evidence="1" type="ORF">BDBG_06615</name>
</gene>
<dbReference type="GeneID" id="8503342"/>
<proteinExistence type="predicted"/>
<protein>
    <submittedName>
        <fullName evidence="1">Uncharacterized protein</fullName>
    </submittedName>
</protein>
<sequence>MSPKPQTITVELMKRSLGNYRAEGRPKLKYGRIQPKAQIRSRIRTPFMPQLLAIPTNQLPYPVRFLNEYCLASYILLEASDRSGGFGIWFSYVNDLLDLERNNAAGIQRQPQSQSQTQSQCNGEYLLHFLEHESGHSSKHKRYMDADGDVKMPDIADRHDNSNNNDSLERVLDEILREI</sequence>
<evidence type="ECO:0000313" key="2">
    <source>
        <dbReference type="Proteomes" id="UP000002038"/>
    </source>
</evidence>
<name>A0A179URV8_BLAGS</name>